<dbReference type="InterPro" id="IPR051175">
    <property type="entry name" value="CLK_kinases"/>
</dbReference>
<protein>
    <submittedName>
        <fullName evidence="8">Afc</fullName>
    </submittedName>
</protein>
<evidence type="ECO:0000256" key="6">
    <source>
        <dbReference type="SAM" id="MobiDB-lite"/>
    </source>
</evidence>
<dbReference type="Gene3D" id="1.10.510.10">
    <property type="entry name" value="Transferase(Phosphotransferase) domain 1"/>
    <property type="match status" value="1"/>
</dbReference>
<evidence type="ECO:0000256" key="4">
    <source>
        <dbReference type="ARBA" id="ARBA00022777"/>
    </source>
</evidence>
<reference evidence="8 9" key="1">
    <citation type="journal article" date="2013" name="Curr. Biol.">
        <title>The Genome of the Foraminiferan Reticulomyxa filosa.</title>
        <authorList>
            <person name="Glockner G."/>
            <person name="Hulsmann N."/>
            <person name="Schleicher M."/>
            <person name="Noegel A.A."/>
            <person name="Eichinger L."/>
            <person name="Gallinger C."/>
            <person name="Pawlowski J."/>
            <person name="Sierra R."/>
            <person name="Euteneuer U."/>
            <person name="Pillet L."/>
            <person name="Moustafa A."/>
            <person name="Platzer M."/>
            <person name="Groth M."/>
            <person name="Szafranski K."/>
            <person name="Schliwa M."/>
        </authorList>
    </citation>
    <scope>NUCLEOTIDE SEQUENCE [LARGE SCALE GENOMIC DNA]</scope>
</reference>
<keyword evidence="9" id="KW-1185">Reference proteome</keyword>
<name>X6LFB6_RETFI</name>
<evidence type="ECO:0000256" key="7">
    <source>
        <dbReference type="SAM" id="Phobius"/>
    </source>
</evidence>
<feature type="non-terminal residue" evidence="8">
    <location>
        <position position="220"/>
    </location>
</feature>
<keyword evidence="7" id="KW-1133">Transmembrane helix</keyword>
<dbReference type="EMBL" id="ASPP01041511">
    <property type="protein sequence ID" value="ETO00264.1"/>
    <property type="molecule type" value="Genomic_DNA"/>
</dbReference>
<dbReference type="OrthoDB" id="998354at2759"/>
<evidence type="ECO:0000313" key="8">
    <source>
        <dbReference type="EMBL" id="ETO00264.1"/>
    </source>
</evidence>
<feature type="compositionally biased region" description="Basic and acidic residues" evidence="6">
    <location>
        <begin position="1"/>
        <end position="13"/>
    </location>
</feature>
<dbReference type="GO" id="GO:0004674">
    <property type="term" value="F:protein serine/threonine kinase activity"/>
    <property type="evidence" value="ECO:0007669"/>
    <property type="project" value="UniProtKB-KW"/>
</dbReference>
<keyword evidence="1" id="KW-0723">Serine/threonine-protein kinase</keyword>
<feature type="region of interest" description="Disordered" evidence="6">
    <location>
        <begin position="1"/>
        <end position="34"/>
    </location>
</feature>
<dbReference type="InterPro" id="IPR011009">
    <property type="entry name" value="Kinase-like_dom_sf"/>
</dbReference>
<evidence type="ECO:0000313" key="9">
    <source>
        <dbReference type="Proteomes" id="UP000023152"/>
    </source>
</evidence>
<dbReference type="PANTHER" id="PTHR45646:SF11">
    <property type="entry name" value="SERINE_THREONINE-PROTEIN KINASE DOA"/>
    <property type="match status" value="1"/>
</dbReference>
<evidence type="ECO:0000256" key="5">
    <source>
        <dbReference type="ARBA" id="ARBA00022840"/>
    </source>
</evidence>
<keyword evidence="4" id="KW-0418">Kinase</keyword>
<keyword evidence="2" id="KW-0808">Transferase</keyword>
<keyword evidence="7" id="KW-0812">Transmembrane</keyword>
<dbReference type="SUPFAM" id="SSF56112">
    <property type="entry name" value="Protein kinase-like (PK-like)"/>
    <property type="match status" value="1"/>
</dbReference>
<keyword evidence="7" id="KW-0472">Membrane</keyword>
<dbReference type="AlphaFoldDB" id="X6LFB6"/>
<dbReference type="Proteomes" id="UP000023152">
    <property type="component" value="Unassembled WGS sequence"/>
</dbReference>
<evidence type="ECO:0000256" key="2">
    <source>
        <dbReference type="ARBA" id="ARBA00022679"/>
    </source>
</evidence>
<accession>X6LFB6</accession>
<dbReference type="GO" id="GO:0005634">
    <property type="term" value="C:nucleus"/>
    <property type="evidence" value="ECO:0007669"/>
    <property type="project" value="TreeGrafter"/>
</dbReference>
<comment type="caution">
    <text evidence="8">The sequence shown here is derived from an EMBL/GenBank/DDBJ whole genome shotgun (WGS) entry which is preliminary data.</text>
</comment>
<organism evidence="8 9">
    <name type="scientific">Reticulomyxa filosa</name>
    <dbReference type="NCBI Taxonomy" id="46433"/>
    <lineage>
        <taxon>Eukaryota</taxon>
        <taxon>Sar</taxon>
        <taxon>Rhizaria</taxon>
        <taxon>Retaria</taxon>
        <taxon>Foraminifera</taxon>
        <taxon>Monothalamids</taxon>
        <taxon>Reticulomyxidae</taxon>
        <taxon>Reticulomyxa</taxon>
    </lineage>
</organism>
<dbReference type="GO" id="GO:0005524">
    <property type="term" value="F:ATP binding"/>
    <property type="evidence" value="ECO:0007669"/>
    <property type="project" value="UniProtKB-KW"/>
</dbReference>
<dbReference type="PANTHER" id="PTHR45646">
    <property type="entry name" value="SERINE/THREONINE-PROTEIN KINASE DOA-RELATED"/>
    <property type="match status" value="1"/>
</dbReference>
<gene>
    <name evidence="8" type="ORF">RFI_37183</name>
</gene>
<keyword evidence="3" id="KW-0547">Nucleotide-binding</keyword>
<dbReference type="Gene3D" id="3.30.200.20">
    <property type="entry name" value="Phosphorylase Kinase, domain 1"/>
    <property type="match status" value="1"/>
</dbReference>
<sequence>SNSNSKSKEKENGKMTTKNRVSAPSHDMNEGEEGTAHWKVGDTLRNDRCGCACAFVFVKIPIDVVKEYLDSGAFSTVLSCLDTKKNEIVAIKVIRSVRKYLDSAKIEIDILSDVAKHDLHHKLFSLSFFFYYYYCYYCFFFFFVPFDLIIIITTTTTITIIMDDNTHFMTKLNAQKHVCIIFEKMGCSLYQFVKKNSYRGFLLQHLQDIAKQMFEAIQCF</sequence>
<evidence type="ECO:0000256" key="1">
    <source>
        <dbReference type="ARBA" id="ARBA00022527"/>
    </source>
</evidence>
<keyword evidence="5" id="KW-0067">ATP-binding</keyword>
<feature type="transmembrane region" description="Helical" evidence="7">
    <location>
        <begin position="131"/>
        <end position="152"/>
    </location>
</feature>
<feature type="non-terminal residue" evidence="8">
    <location>
        <position position="1"/>
    </location>
</feature>
<evidence type="ECO:0000256" key="3">
    <source>
        <dbReference type="ARBA" id="ARBA00022741"/>
    </source>
</evidence>
<proteinExistence type="predicted"/>